<keyword evidence="12" id="KW-0464">Manganese</keyword>
<dbReference type="Pfam" id="PF03071">
    <property type="entry name" value="GNT-I"/>
    <property type="match status" value="1"/>
</dbReference>
<name>A0A1B1CFF2_RHILE</name>
<evidence type="ECO:0000256" key="1">
    <source>
        <dbReference type="ARBA" id="ARBA00001936"/>
    </source>
</evidence>
<dbReference type="GO" id="GO:0046872">
    <property type="term" value="F:metal ion binding"/>
    <property type="evidence" value="ECO:0007669"/>
    <property type="project" value="UniProtKB-KW"/>
</dbReference>
<keyword evidence="10" id="KW-0333">Golgi apparatus</keyword>
<dbReference type="Proteomes" id="UP000092691">
    <property type="component" value="Chromosome"/>
</dbReference>
<evidence type="ECO:0000256" key="2">
    <source>
        <dbReference type="ARBA" id="ARBA00004323"/>
    </source>
</evidence>
<evidence type="ECO:0000256" key="12">
    <source>
        <dbReference type="ARBA" id="ARBA00023211"/>
    </source>
</evidence>
<evidence type="ECO:0000256" key="8">
    <source>
        <dbReference type="ARBA" id="ARBA00022968"/>
    </source>
</evidence>
<dbReference type="EMBL" id="CP016286">
    <property type="protein sequence ID" value="ANP88500.1"/>
    <property type="molecule type" value="Genomic_DNA"/>
</dbReference>
<dbReference type="OrthoDB" id="5180856at2"/>
<dbReference type="SUPFAM" id="SSF53448">
    <property type="entry name" value="Nucleotide-diphospho-sugar transferases"/>
    <property type="match status" value="1"/>
</dbReference>
<keyword evidence="8" id="KW-0735">Signal-anchor</keyword>
<evidence type="ECO:0000256" key="9">
    <source>
        <dbReference type="ARBA" id="ARBA00022989"/>
    </source>
</evidence>
<keyword evidence="7" id="KW-0479">Metal-binding</keyword>
<comment type="pathway">
    <text evidence="3">Protein modification; protein glycosylation.</text>
</comment>
<comment type="cofactor">
    <cofactor evidence="1">
        <name>Mn(2+)</name>
        <dbReference type="ChEBI" id="CHEBI:29035"/>
    </cofactor>
</comment>
<accession>A0A1B1CFF2</accession>
<dbReference type="InterPro" id="IPR004139">
    <property type="entry name" value="Glyco_trans_13"/>
</dbReference>
<evidence type="ECO:0000256" key="3">
    <source>
        <dbReference type="ARBA" id="ARBA00004922"/>
    </source>
</evidence>
<proteinExistence type="predicted"/>
<keyword evidence="4" id="KW-0328">Glycosyltransferase</keyword>
<dbReference type="RefSeq" id="WP_065282272.1">
    <property type="nucleotide sequence ID" value="NZ_CP016286.1"/>
</dbReference>
<dbReference type="Gene3D" id="3.90.550.10">
    <property type="entry name" value="Spore Coat Polysaccharide Biosynthesis Protein SpsA, Chain A"/>
    <property type="match status" value="1"/>
</dbReference>
<keyword evidence="6" id="KW-0812">Transmembrane</keyword>
<evidence type="ECO:0000256" key="10">
    <source>
        <dbReference type="ARBA" id="ARBA00023034"/>
    </source>
</evidence>
<dbReference type="AlphaFoldDB" id="A0A1B1CFF2"/>
<evidence type="ECO:0000256" key="11">
    <source>
        <dbReference type="ARBA" id="ARBA00023136"/>
    </source>
</evidence>
<gene>
    <name evidence="13" type="ORF">BA011_23990</name>
</gene>
<evidence type="ECO:0000313" key="13">
    <source>
        <dbReference type="EMBL" id="ANP88500.1"/>
    </source>
</evidence>
<protein>
    <submittedName>
        <fullName evidence="13">Glycosyl transferase</fullName>
    </submittedName>
</protein>
<evidence type="ECO:0000256" key="7">
    <source>
        <dbReference type="ARBA" id="ARBA00022723"/>
    </source>
</evidence>
<evidence type="ECO:0000313" key="14">
    <source>
        <dbReference type="Proteomes" id="UP000092691"/>
    </source>
</evidence>
<evidence type="ECO:0000256" key="5">
    <source>
        <dbReference type="ARBA" id="ARBA00022679"/>
    </source>
</evidence>
<dbReference type="GO" id="GO:0008375">
    <property type="term" value="F:acetylglucosaminyltransferase activity"/>
    <property type="evidence" value="ECO:0007669"/>
    <property type="project" value="InterPro"/>
</dbReference>
<keyword evidence="5 13" id="KW-0808">Transferase</keyword>
<sequence length="311" mass="35291">MECAPVILFVFNRPMHMARTVAALQANELAEQTPLFIFCDGQRNEKEAERVRQVREQAKTVTGFKSVTVVERERNYGLAGSIIDGVGRLCEQYGRVIVVEDDLITSPDFLRYMNQGLDLYADEERVASIHGYAYPVPNDDAPESYFLRGADCWGWATWARAWKHFEPNGAKLLIGLKEKGLAKAFDYDGNAFFLAMLRNQVKGKNQSWAIRWHASAYLDNMLTLYPRQSLVENSGFDDSGVHCSDVDYYAGNLGHAPGKLQKIPVEVNEQMRLRVLGFFAKMRRQRMNDFYKLVFSAGVKRIRKVVGLAAS</sequence>
<organism evidence="13 14">
    <name type="scientific">Rhizobium leguminosarum</name>
    <dbReference type="NCBI Taxonomy" id="384"/>
    <lineage>
        <taxon>Bacteria</taxon>
        <taxon>Pseudomonadati</taxon>
        <taxon>Pseudomonadota</taxon>
        <taxon>Alphaproteobacteria</taxon>
        <taxon>Hyphomicrobiales</taxon>
        <taxon>Rhizobiaceae</taxon>
        <taxon>Rhizobium/Agrobacterium group</taxon>
        <taxon>Rhizobium</taxon>
    </lineage>
</organism>
<dbReference type="UniPathway" id="UPA00378"/>
<evidence type="ECO:0000256" key="4">
    <source>
        <dbReference type="ARBA" id="ARBA00022676"/>
    </source>
</evidence>
<dbReference type="InterPro" id="IPR029044">
    <property type="entry name" value="Nucleotide-diphossugar_trans"/>
</dbReference>
<comment type="subcellular location">
    <subcellularLocation>
        <location evidence="2">Golgi apparatus membrane</location>
        <topology evidence="2">Single-pass type II membrane protein</topology>
    </subcellularLocation>
</comment>
<evidence type="ECO:0000256" key="6">
    <source>
        <dbReference type="ARBA" id="ARBA00022692"/>
    </source>
</evidence>
<keyword evidence="11" id="KW-0472">Membrane</keyword>
<reference evidence="13 14" key="1">
    <citation type="submission" date="2016-06" db="EMBL/GenBank/DDBJ databases">
        <title>Microsymbionts genomes from the relict species Vavilovia formosa.</title>
        <authorList>
            <person name="Chirak E."/>
            <person name="Kimeklis A."/>
            <person name="Andronov E."/>
        </authorList>
    </citation>
    <scope>NUCLEOTIDE SEQUENCE [LARGE SCALE GENOMIC DNA]</scope>
    <source>
        <strain evidence="13 14">Vaf10</strain>
    </source>
</reference>
<keyword evidence="9" id="KW-1133">Transmembrane helix</keyword>